<protein>
    <recommendedName>
        <fullName evidence="9">C-1-tetrahydrofolate synthase, cytoplasmic</fullName>
        <ecNumber evidence="8">1.5.1.5</ecNumber>
        <ecNumber evidence="7">3.5.4.9</ecNumber>
        <ecNumber evidence="6">6.3.4.3</ecNumber>
    </recommendedName>
</protein>
<dbReference type="EC" id="3.5.4.9" evidence="7"/>
<dbReference type="SUPFAM" id="SSF52540">
    <property type="entry name" value="P-loop containing nucleoside triphosphate hydrolases"/>
    <property type="match status" value="1"/>
</dbReference>
<comment type="catalytic activity">
    <reaction evidence="19">
        <text>(6R)-5,10-methenyltetrahydrofolate + H2O = (6R)-10-formyltetrahydrofolate + H(+)</text>
        <dbReference type="Rhea" id="RHEA:23700"/>
        <dbReference type="ChEBI" id="CHEBI:15377"/>
        <dbReference type="ChEBI" id="CHEBI:15378"/>
        <dbReference type="ChEBI" id="CHEBI:57455"/>
        <dbReference type="ChEBI" id="CHEBI:195366"/>
        <dbReference type="EC" id="3.5.4.9"/>
    </reaction>
</comment>
<comment type="pathway">
    <text evidence="2">One-carbon metabolism; tetrahydrofolate interconversion.</text>
</comment>
<comment type="similarity">
    <text evidence="4">In the C-terminal section; belongs to the formate--tetrahydrofolate ligase family.</text>
</comment>
<keyword evidence="11" id="KW-0554">One-carbon metabolism</keyword>
<evidence type="ECO:0000256" key="19">
    <source>
        <dbReference type="ARBA" id="ARBA00036357"/>
    </source>
</evidence>
<dbReference type="FunFam" id="3.40.50.10860:FF:000005">
    <property type="entry name" value="C-1-tetrahydrofolate synthase, cytoplasmic, putative"/>
    <property type="match status" value="1"/>
</dbReference>
<dbReference type="InterPro" id="IPR020630">
    <property type="entry name" value="THF_DH/CycHdrlase_cat_dom"/>
</dbReference>
<feature type="domain" description="Tetrahydrofolate dehydrogenase/cyclohydrolase NAD(P)-binding" evidence="23">
    <location>
        <begin position="146"/>
        <end position="293"/>
    </location>
</feature>
<evidence type="ECO:0000259" key="22">
    <source>
        <dbReference type="Pfam" id="PF00763"/>
    </source>
</evidence>
<evidence type="ECO:0000259" key="23">
    <source>
        <dbReference type="Pfam" id="PF02882"/>
    </source>
</evidence>
<dbReference type="PROSITE" id="PS00722">
    <property type="entry name" value="FTHFS_2"/>
    <property type="match status" value="1"/>
</dbReference>
<evidence type="ECO:0000256" key="13">
    <source>
        <dbReference type="ARBA" id="ARBA00022741"/>
    </source>
</evidence>
<dbReference type="Pfam" id="PF00763">
    <property type="entry name" value="THF_DHG_CYH"/>
    <property type="match status" value="1"/>
</dbReference>
<dbReference type="Pfam" id="PF01268">
    <property type="entry name" value="FTHFS"/>
    <property type="match status" value="1"/>
</dbReference>
<dbReference type="Proteomes" id="UP000694724">
    <property type="component" value="Unplaced"/>
</dbReference>
<dbReference type="GO" id="GO:0004329">
    <property type="term" value="F:formate-tetrahydrofolate ligase activity"/>
    <property type="evidence" value="ECO:0007669"/>
    <property type="project" value="UniProtKB-EC"/>
</dbReference>
<dbReference type="GeneID" id="414382"/>
<dbReference type="CTD" id="4522"/>
<organism evidence="24 25">
    <name type="scientific">Sus scrofa</name>
    <name type="common">Pig</name>
    <dbReference type="NCBI Taxonomy" id="9823"/>
    <lineage>
        <taxon>Eukaryota</taxon>
        <taxon>Metazoa</taxon>
        <taxon>Chordata</taxon>
        <taxon>Craniata</taxon>
        <taxon>Vertebrata</taxon>
        <taxon>Euteleostomi</taxon>
        <taxon>Mammalia</taxon>
        <taxon>Eutheria</taxon>
        <taxon>Laurasiatheria</taxon>
        <taxon>Artiodactyla</taxon>
        <taxon>Suina</taxon>
        <taxon>Suidae</taxon>
        <taxon>Sus</taxon>
    </lineage>
</organism>
<evidence type="ECO:0000256" key="16">
    <source>
        <dbReference type="ARBA" id="ARBA00022857"/>
    </source>
</evidence>
<evidence type="ECO:0000256" key="10">
    <source>
        <dbReference type="ARBA" id="ARBA00022490"/>
    </source>
</evidence>
<proteinExistence type="inferred from homology"/>
<dbReference type="HAMAP" id="MF_01543">
    <property type="entry name" value="FTHFS"/>
    <property type="match status" value="1"/>
</dbReference>
<evidence type="ECO:0000256" key="6">
    <source>
        <dbReference type="ARBA" id="ARBA00012295"/>
    </source>
</evidence>
<evidence type="ECO:0000256" key="9">
    <source>
        <dbReference type="ARBA" id="ARBA00017592"/>
    </source>
</evidence>
<dbReference type="InterPro" id="IPR020867">
    <property type="entry name" value="THF_DH/CycHdrlase_CS"/>
</dbReference>
<dbReference type="PRINTS" id="PR00085">
    <property type="entry name" value="THFDHDRGNASE"/>
</dbReference>
<dbReference type="InterPro" id="IPR000672">
    <property type="entry name" value="THF_DH/CycHdrlase"/>
</dbReference>
<evidence type="ECO:0000256" key="15">
    <source>
        <dbReference type="ARBA" id="ARBA00022840"/>
    </source>
</evidence>
<evidence type="ECO:0000256" key="17">
    <source>
        <dbReference type="ARBA" id="ARBA00023002"/>
    </source>
</evidence>
<dbReference type="FunFam" id="3.10.410.10:FF:000001">
    <property type="entry name" value="Putative formate--tetrahydrofolate ligase"/>
    <property type="match status" value="1"/>
</dbReference>
<comment type="function">
    <text evidence="21">Trifunctional enzyme that catalyzes the interconversion of three forms of one-carbon-substituted tetrahydrofolate: (6R)-5,10-methylene-5,6,7,8-tetrahydrofolate, 5,10-methenyltetrahydrofolate and (6S)-10-formyltetrahydrofolate. These derivatives of tetrahydrofolate are differentially required in nucleotide and amino acid biosynthesis, (6S)-10-formyltetrahydrofolate being required for purine biosynthesis while (6R)-5,10-methylene-5,6,7,8-tetrahydrofolate is used for serine and methionine biosynthesis for instance.</text>
</comment>
<evidence type="ECO:0000256" key="11">
    <source>
        <dbReference type="ARBA" id="ARBA00022563"/>
    </source>
</evidence>
<dbReference type="HAMAP" id="MF_01576">
    <property type="entry name" value="THF_DHG_CYH"/>
    <property type="match status" value="1"/>
</dbReference>
<comment type="subunit">
    <text evidence="5">Homodimer.</text>
</comment>
<dbReference type="PANTHER" id="PTHR48099:SF1">
    <property type="entry name" value="C-1-TETRAHYDROFOLATE SYNTHASE, CYTOPLASMIC"/>
    <property type="match status" value="1"/>
</dbReference>
<evidence type="ECO:0000256" key="5">
    <source>
        <dbReference type="ARBA" id="ARBA00011738"/>
    </source>
</evidence>
<dbReference type="EC" id="1.5.1.5" evidence="8"/>
<dbReference type="InterPro" id="IPR020631">
    <property type="entry name" value="THF_DH/CycHdrlase_NAD-bd_dom"/>
</dbReference>
<dbReference type="RefSeq" id="XP_020955572.1">
    <property type="nucleotide sequence ID" value="XM_021099913.1"/>
</dbReference>
<dbReference type="SUPFAM" id="SSF51735">
    <property type="entry name" value="NAD(P)-binding Rossmann-fold domains"/>
    <property type="match status" value="1"/>
</dbReference>
<evidence type="ECO:0000256" key="21">
    <source>
        <dbReference type="ARBA" id="ARBA00059708"/>
    </source>
</evidence>
<evidence type="ECO:0000313" key="25">
    <source>
        <dbReference type="Proteomes" id="UP000694724"/>
    </source>
</evidence>
<dbReference type="InterPro" id="IPR020628">
    <property type="entry name" value="Formate_THF_ligase_CS"/>
</dbReference>
<dbReference type="FunFam" id="3.40.50.300:FF:000245">
    <property type="entry name" value="C-1-tetrahydrofolate synthase, cytoplasmic"/>
    <property type="match status" value="1"/>
</dbReference>
<evidence type="ECO:0000313" key="24">
    <source>
        <dbReference type="Ensembl" id="ENSSSCP00055007810.1"/>
    </source>
</evidence>
<dbReference type="InterPro" id="IPR036291">
    <property type="entry name" value="NAD(P)-bd_dom_sf"/>
</dbReference>
<evidence type="ECO:0000256" key="18">
    <source>
        <dbReference type="ARBA" id="ARBA00023268"/>
    </source>
</evidence>
<dbReference type="Pfam" id="PF02882">
    <property type="entry name" value="THF_DHG_CYH_C"/>
    <property type="match status" value="1"/>
</dbReference>
<keyword evidence="14" id="KW-0378">Hydrolase</keyword>
<keyword evidence="17" id="KW-0560">Oxidoreductase</keyword>
<dbReference type="CDD" id="cd00477">
    <property type="entry name" value="FTHFS"/>
    <property type="match status" value="1"/>
</dbReference>
<dbReference type="GO" id="GO:0004488">
    <property type="term" value="F:methylenetetrahydrofolate dehydrogenase (NADP+) activity"/>
    <property type="evidence" value="ECO:0007669"/>
    <property type="project" value="UniProtKB-EC"/>
</dbReference>
<dbReference type="EC" id="6.3.4.3" evidence="6"/>
<dbReference type="Gene3D" id="3.40.50.10860">
    <property type="entry name" value="Leucine Dehydrogenase, chain A, domain 1"/>
    <property type="match status" value="1"/>
</dbReference>
<dbReference type="PROSITE" id="PS00766">
    <property type="entry name" value="THF_DHG_CYH_1"/>
    <property type="match status" value="1"/>
</dbReference>
<comment type="subcellular location">
    <subcellularLocation>
        <location evidence="1">Cytoplasm</location>
    </subcellularLocation>
</comment>
<dbReference type="GO" id="GO:0005737">
    <property type="term" value="C:cytoplasm"/>
    <property type="evidence" value="ECO:0007669"/>
    <property type="project" value="UniProtKB-SubCell"/>
</dbReference>
<keyword evidence="10" id="KW-0963">Cytoplasm</keyword>
<keyword evidence="12" id="KW-0436">Ligase</keyword>
<evidence type="ECO:0000256" key="12">
    <source>
        <dbReference type="ARBA" id="ARBA00022598"/>
    </source>
</evidence>
<dbReference type="PROSITE" id="PS00721">
    <property type="entry name" value="FTHFS_1"/>
    <property type="match status" value="1"/>
</dbReference>
<gene>
    <name evidence="24" type="primary">MTHFD1</name>
</gene>
<evidence type="ECO:0000256" key="3">
    <source>
        <dbReference type="ARBA" id="ARBA00005559"/>
    </source>
</evidence>
<dbReference type="GO" id="GO:0005524">
    <property type="term" value="F:ATP binding"/>
    <property type="evidence" value="ECO:0007669"/>
    <property type="project" value="UniProtKB-KW"/>
</dbReference>
<dbReference type="InterPro" id="IPR027417">
    <property type="entry name" value="P-loop_NTPase"/>
</dbReference>
<dbReference type="FunFam" id="3.40.50.720:FF:000006">
    <property type="entry name" value="Bifunctional protein FolD"/>
    <property type="match status" value="1"/>
</dbReference>
<dbReference type="FunFam" id="3.40.50.300:FF:001123">
    <property type="entry name" value="C-1-tetrahydrofolate synthase, cytoplasmic isoform X2"/>
    <property type="match status" value="1"/>
</dbReference>
<accession>A0A8D1PUR2</accession>
<dbReference type="PROSITE" id="PS00767">
    <property type="entry name" value="THF_DHG_CYH_2"/>
    <property type="match status" value="1"/>
</dbReference>
<dbReference type="UniPathway" id="UPA00193"/>
<keyword evidence="16" id="KW-0521">NADP</keyword>
<keyword evidence="15" id="KW-0067">ATP-binding</keyword>
<evidence type="ECO:0000256" key="1">
    <source>
        <dbReference type="ARBA" id="ARBA00004496"/>
    </source>
</evidence>
<sequence length="963" mass="104230">MAPAEILNGKVVSAQIREKLKSKVAQMKEQVPGFTPGLAILQVGNRDDSNLYINVKLKAAKEIGIKAMHIKLPRTATESEVLKCITSLNEDLTVHGFILQLPLDSENPINAEALINAIAPEKDVDGLTSINAGKLARGDLNDCFIPCTPKGCLELIKQTGVQIAGRQAVVIGRSKIVGAPMHDLLLWNHATVTTCHSKTANLNEEVNKGDIVVVAAGKPEMVKGEWIKPGAVVIDCGINCVPDDTKPSGKRIVGDVAYSEAKERAGFITPVPGGVGPMTVAMLMQSTVESAEHFLEKFRPGKWIIQYNKLNLKTPVPSDIDISRSCKPKPIGNLAREIGLLSEEVELYGETKAKVLLSSLERLKHQPDGKYVVVTGITPTPLGEGKSTTTIGLVQALGAHLHQNVFACVRQPSQGPTFGIKGGAAGGGYSQVIPMEEFNLHLTGDIHAITAANNLVAAAIDARMFHEQTQTDKALFNRLVPSVNGVRKFSDIQLRRLWRLGIEKTDPTTLTDEEINRFARLDIDPETITWQRVLDTNDRFLRKITIGQAPTEKGHSRTAQFDISVASEIMAVLALTSSLEDMRERLSKMVVASSKKGEPISAEDLGVSGALTVLMKDAIKPNLMQTLEGTPVFVHAGPFANIAHGNSSIIADRIALKLVGPEGFVGECFCHISGWLFLGTSRALIFTADFLFTVTEAGFGADIGMEKFFNIKCRYSGLRPHVVVLVATVRALKMHGGGPTVTAGLPLPKAYIEENLELVEKGFSNLRKQIENAKMFGVPVVVAVNAFKTDTEAELDLVSRLAKEHGAFDAVKCTHWAEGGKGALALAQAVQRAAQAPSSFQLLYDLELPIEDKIRIIAQKIYGADDIELLPEAQHKAEVYTKQGFGNLPICMAKTHLSLSHNPEQKGVPTGFVLPIRDIRASVGAGFLYPLVGTMSTMPGLPTRPCFYDIDLDPETEQVNGLF</sequence>
<dbReference type="InterPro" id="IPR000559">
    <property type="entry name" value="Formate_THF_ligase"/>
</dbReference>
<name>A0A8D1PUR2_PIG</name>
<dbReference type="Gene3D" id="3.40.50.720">
    <property type="entry name" value="NAD(P)-binding Rossmann-like Domain"/>
    <property type="match status" value="1"/>
</dbReference>
<dbReference type="SUPFAM" id="SSF53223">
    <property type="entry name" value="Aminoacid dehydrogenase-like, N-terminal domain"/>
    <property type="match status" value="1"/>
</dbReference>
<dbReference type="PANTHER" id="PTHR48099">
    <property type="entry name" value="C-1-TETRAHYDROFOLATE SYNTHASE, CYTOPLASMIC-RELATED"/>
    <property type="match status" value="1"/>
</dbReference>
<evidence type="ECO:0000256" key="2">
    <source>
        <dbReference type="ARBA" id="ARBA00004777"/>
    </source>
</evidence>
<dbReference type="CDD" id="cd01080">
    <property type="entry name" value="NAD_bind_m-THF_DH_Cyclohyd"/>
    <property type="match status" value="1"/>
</dbReference>
<keyword evidence="13" id="KW-0547">Nucleotide-binding</keyword>
<evidence type="ECO:0000256" key="4">
    <source>
        <dbReference type="ARBA" id="ARBA00006985"/>
    </source>
</evidence>
<feature type="domain" description="Tetrahydrofolate dehydrogenase/cyclohydrolase catalytic" evidence="22">
    <location>
        <begin position="7"/>
        <end position="125"/>
    </location>
</feature>
<comment type="catalytic activity">
    <reaction evidence="20">
        <text>(6S)-5,6,7,8-tetrahydrofolate + formate + ATP = (6R)-10-formyltetrahydrofolate + ADP + phosphate</text>
        <dbReference type="Rhea" id="RHEA:20221"/>
        <dbReference type="ChEBI" id="CHEBI:15740"/>
        <dbReference type="ChEBI" id="CHEBI:30616"/>
        <dbReference type="ChEBI" id="CHEBI:43474"/>
        <dbReference type="ChEBI" id="CHEBI:57453"/>
        <dbReference type="ChEBI" id="CHEBI:195366"/>
        <dbReference type="ChEBI" id="CHEBI:456216"/>
        <dbReference type="EC" id="6.3.4.3"/>
    </reaction>
</comment>
<evidence type="ECO:0000256" key="8">
    <source>
        <dbReference type="ARBA" id="ARBA00012859"/>
    </source>
</evidence>
<dbReference type="Gene3D" id="3.40.50.300">
    <property type="entry name" value="P-loop containing nucleotide triphosphate hydrolases"/>
    <property type="match status" value="2"/>
</dbReference>
<dbReference type="GO" id="GO:0004477">
    <property type="term" value="F:methenyltetrahydrofolate cyclohydrolase activity"/>
    <property type="evidence" value="ECO:0007669"/>
    <property type="project" value="UniProtKB-EC"/>
</dbReference>
<comment type="similarity">
    <text evidence="3">In the N-terminal section; belongs to the tetrahydrofolate dehydrogenase/cyclohydrolase family.</text>
</comment>
<dbReference type="GO" id="GO:0035999">
    <property type="term" value="P:tetrahydrofolate interconversion"/>
    <property type="evidence" value="ECO:0007669"/>
    <property type="project" value="UniProtKB-UniPathway"/>
</dbReference>
<dbReference type="Ensembl" id="ENSSSCT00055009847.1">
    <property type="protein sequence ID" value="ENSSSCP00055007810.1"/>
    <property type="gene ID" value="ENSSSCG00055004927.1"/>
</dbReference>
<evidence type="ECO:0000256" key="7">
    <source>
        <dbReference type="ARBA" id="ARBA00012776"/>
    </source>
</evidence>
<dbReference type="OrthoDB" id="1845775at2759"/>
<reference evidence="24" key="1">
    <citation type="submission" date="2025-08" db="UniProtKB">
        <authorList>
            <consortium name="Ensembl"/>
        </authorList>
    </citation>
    <scope>IDENTIFICATION</scope>
</reference>
<dbReference type="AlphaFoldDB" id="A0A8D1PUR2"/>
<keyword evidence="18" id="KW-0511">Multifunctional enzyme</keyword>
<evidence type="ECO:0000256" key="14">
    <source>
        <dbReference type="ARBA" id="ARBA00022801"/>
    </source>
</evidence>
<evidence type="ECO:0000256" key="20">
    <source>
        <dbReference type="ARBA" id="ARBA00049033"/>
    </source>
</evidence>
<dbReference type="Gene3D" id="3.10.410.10">
    <property type="entry name" value="Formyltetrahydrofolate synthetase, domain 3"/>
    <property type="match status" value="1"/>
</dbReference>
<dbReference type="InterPro" id="IPR046346">
    <property type="entry name" value="Aminoacid_DH-like_N_sf"/>
</dbReference>